<evidence type="ECO:0000256" key="1">
    <source>
        <dbReference type="SAM" id="SignalP"/>
    </source>
</evidence>
<dbReference type="EMBL" id="BMDO01000013">
    <property type="protein sequence ID" value="GGI52463.1"/>
    <property type="molecule type" value="Genomic_DNA"/>
</dbReference>
<reference evidence="2" key="2">
    <citation type="submission" date="2020-09" db="EMBL/GenBank/DDBJ databases">
        <authorList>
            <person name="Sun Q."/>
            <person name="Sedlacek I."/>
        </authorList>
    </citation>
    <scope>NUCLEOTIDE SEQUENCE</scope>
    <source>
        <strain evidence="2">CCM 8711</strain>
    </source>
</reference>
<comment type="caution">
    <text evidence="2">The sequence shown here is derived from an EMBL/GenBank/DDBJ whole genome shotgun (WGS) entry which is preliminary data.</text>
</comment>
<feature type="chain" id="PRO_5037172277" description="Carboxypeptidase-like regulatory domain-containing protein" evidence="1">
    <location>
        <begin position="21"/>
        <end position="240"/>
    </location>
</feature>
<evidence type="ECO:0008006" key="4">
    <source>
        <dbReference type="Google" id="ProtNLM"/>
    </source>
</evidence>
<dbReference type="RefSeq" id="WP_188418570.1">
    <property type="nucleotide sequence ID" value="NZ_BMDO01000013.1"/>
</dbReference>
<protein>
    <recommendedName>
        <fullName evidence="4">Carboxypeptidase-like regulatory domain-containing protein</fullName>
    </recommendedName>
</protein>
<evidence type="ECO:0000313" key="2">
    <source>
        <dbReference type="EMBL" id="GGI52463.1"/>
    </source>
</evidence>
<feature type="signal peptide" evidence="1">
    <location>
        <begin position="1"/>
        <end position="20"/>
    </location>
</feature>
<gene>
    <name evidence="2" type="ORF">GCM10011425_36750</name>
</gene>
<keyword evidence="3" id="KW-1185">Reference proteome</keyword>
<accession>A0A917JB93</accession>
<sequence length="240" mass="27633">MPKFIMVYFLLCLSAGSAYSQQLLKGRVLEDKTRVGLTAINIQNLNTKQTTVSDNKGNFVIKASLNDILLFKGFAYQNDTLIVTKLNSFEVFMLPQEHMLKDVKVTSMDGPSMAIYDPNFHGQTTNYQTDKNGNFKGGVNFRFWYWKKDEHKRDKLKKMLQDEQTYVEIAKAFSPKNVANFVPLKGVELDNFIKVYTPSIKVYKANNFNMADYLNACYKKFMLLPPEKRQILPDSAVFNQ</sequence>
<proteinExistence type="predicted"/>
<name>A0A917JB93_9SPHI</name>
<dbReference type="AlphaFoldDB" id="A0A917JB93"/>
<organism evidence="2 3">
    <name type="scientific">Mucilaginibacter galii</name>
    <dbReference type="NCBI Taxonomy" id="2005073"/>
    <lineage>
        <taxon>Bacteria</taxon>
        <taxon>Pseudomonadati</taxon>
        <taxon>Bacteroidota</taxon>
        <taxon>Sphingobacteriia</taxon>
        <taxon>Sphingobacteriales</taxon>
        <taxon>Sphingobacteriaceae</taxon>
        <taxon>Mucilaginibacter</taxon>
    </lineage>
</organism>
<reference evidence="2" key="1">
    <citation type="journal article" date="2014" name="Int. J. Syst. Evol. Microbiol.">
        <title>Complete genome sequence of Corynebacterium casei LMG S-19264T (=DSM 44701T), isolated from a smear-ripened cheese.</title>
        <authorList>
            <consortium name="US DOE Joint Genome Institute (JGI-PGF)"/>
            <person name="Walter F."/>
            <person name="Albersmeier A."/>
            <person name="Kalinowski J."/>
            <person name="Ruckert C."/>
        </authorList>
    </citation>
    <scope>NUCLEOTIDE SEQUENCE</scope>
    <source>
        <strain evidence="2">CCM 8711</strain>
    </source>
</reference>
<dbReference type="SUPFAM" id="SSF49464">
    <property type="entry name" value="Carboxypeptidase regulatory domain-like"/>
    <property type="match status" value="1"/>
</dbReference>
<dbReference type="Proteomes" id="UP000662074">
    <property type="component" value="Unassembled WGS sequence"/>
</dbReference>
<dbReference type="InterPro" id="IPR008969">
    <property type="entry name" value="CarboxyPept-like_regulatory"/>
</dbReference>
<keyword evidence="1" id="KW-0732">Signal</keyword>
<evidence type="ECO:0000313" key="3">
    <source>
        <dbReference type="Proteomes" id="UP000662074"/>
    </source>
</evidence>